<organism evidence="2 3">
    <name type="scientific">Meloidogyne enterolobii</name>
    <name type="common">Root-knot nematode worm</name>
    <name type="synonym">Meloidogyne mayaguensis</name>
    <dbReference type="NCBI Taxonomy" id="390850"/>
    <lineage>
        <taxon>Eukaryota</taxon>
        <taxon>Metazoa</taxon>
        <taxon>Ecdysozoa</taxon>
        <taxon>Nematoda</taxon>
        <taxon>Chromadorea</taxon>
        <taxon>Rhabditida</taxon>
        <taxon>Tylenchina</taxon>
        <taxon>Tylenchomorpha</taxon>
        <taxon>Tylenchoidea</taxon>
        <taxon>Meloidogynidae</taxon>
        <taxon>Meloidogyninae</taxon>
        <taxon>Meloidogyne</taxon>
    </lineage>
</organism>
<accession>A0A6V7WNE9</accession>
<dbReference type="Proteomes" id="UP000580250">
    <property type="component" value="Unassembled WGS sequence"/>
</dbReference>
<comment type="caution">
    <text evidence="2">The sequence shown here is derived from an EMBL/GenBank/DDBJ whole genome shotgun (WGS) entry which is preliminary data.</text>
</comment>
<sequence length="251" mass="28342">MGKRKLADRLLFLKSVNDYVIRHSDEHLKWKNDHRQWQQIIDMHHGTYATIAWEMLPKECKLKGKERITHDEAKTLGTGIMKRRVWPPAAAFDTAVAKHVFPNAKSASDIGKSFRKNYVNSKNEKIKQLVESIIQGCCNSTEISSFTFDDESDDDNESNGEVNAKAKQKKPSINKKMFEVDLDPKGAAQQSLKKICSIVGYLCKNDKVHGGEIIAEVENIINAYDAFTTTLVKRYQPVKADATADATTNLK</sequence>
<feature type="region of interest" description="Disordered" evidence="1">
    <location>
        <begin position="148"/>
        <end position="170"/>
    </location>
</feature>
<reference evidence="2 3" key="1">
    <citation type="submission" date="2020-08" db="EMBL/GenBank/DDBJ databases">
        <authorList>
            <person name="Koutsovoulos G."/>
            <person name="Danchin GJ E."/>
        </authorList>
    </citation>
    <scope>NUCLEOTIDE SEQUENCE [LARGE SCALE GENOMIC DNA]</scope>
</reference>
<dbReference type="EMBL" id="CAJEWN010000699">
    <property type="protein sequence ID" value="CAD2188554.1"/>
    <property type="molecule type" value="Genomic_DNA"/>
</dbReference>
<evidence type="ECO:0000256" key="1">
    <source>
        <dbReference type="SAM" id="MobiDB-lite"/>
    </source>
</evidence>
<proteinExistence type="predicted"/>
<gene>
    <name evidence="2" type="ORF">MENT_LOCUS41210</name>
</gene>
<feature type="compositionally biased region" description="Acidic residues" evidence="1">
    <location>
        <begin position="148"/>
        <end position="158"/>
    </location>
</feature>
<protein>
    <submittedName>
        <fullName evidence="2">Uncharacterized protein</fullName>
    </submittedName>
</protein>
<dbReference type="AlphaFoldDB" id="A0A6V7WNE9"/>
<evidence type="ECO:0000313" key="3">
    <source>
        <dbReference type="Proteomes" id="UP000580250"/>
    </source>
</evidence>
<evidence type="ECO:0000313" key="2">
    <source>
        <dbReference type="EMBL" id="CAD2188554.1"/>
    </source>
</evidence>
<name>A0A6V7WNE9_MELEN</name>